<comment type="caution">
    <text evidence="2">The sequence shown here is derived from an EMBL/GenBank/DDBJ whole genome shotgun (WGS) entry which is preliminary data.</text>
</comment>
<keyword evidence="1" id="KW-0812">Transmembrane</keyword>
<dbReference type="Pfam" id="PF07441">
    <property type="entry name" value="BofA"/>
    <property type="match status" value="1"/>
</dbReference>
<protein>
    <submittedName>
        <fullName evidence="2">Transcriptional regulator</fullName>
    </submittedName>
</protein>
<gene>
    <name evidence="2" type="ORF">FYJ78_00005</name>
</gene>
<sequence>MELVVAFAVGLIVLCLIGKIVALPMKLLWKMITNSIVGAVLLWVVNLFGAGIQITFLKALIAGLFGIPGVLIVVLMSL</sequence>
<accession>A0A6I2UN30</accession>
<name>A0A6I2UN30_9FIRM</name>
<dbReference type="RefSeq" id="WP_154619369.1">
    <property type="nucleotide sequence ID" value="NZ_CBCTNG010000013.1"/>
</dbReference>
<proteinExistence type="predicted"/>
<keyword evidence="3" id="KW-1185">Reference proteome</keyword>
<dbReference type="AlphaFoldDB" id="A0A6I2UN30"/>
<evidence type="ECO:0000313" key="3">
    <source>
        <dbReference type="Proteomes" id="UP000430222"/>
    </source>
</evidence>
<evidence type="ECO:0000256" key="1">
    <source>
        <dbReference type="SAM" id="Phobius"/>
    </source>
</evidence>
<dbReference type="Proteomes" id="UP000430222">
    <property type="component" value="Unassembled WGS sequence"/>
</dbReference>
<keyword evidence="1" id="KW-1133">Transmembrane helix</keyword>
<reference evidence="2 3" key="1">
    <citation type="submission" date="2019-08" db="EMBL/GenBank/DDBJ databases">
        <title>In-depth cultivation of the pig gut microbiome towards novel bacterial diversity and tailored functional studies.</title>
        <authorList>
            <person name="Wylensek D."/>
            <person name="Hitch T.C.A."/>
            <person name="Clavel T."/>
        </authorList>
    </citation>
    <scope>NUCLEOTIDE SEQUENCE [LARGE SCALE GENOMIC DNA]</scope>
    <source>
        <strain evidence="3">WCA-380-WT-3B3</strain>
    </source>
</reference>
<feature type="transmembrane region" description="Helical" evidence="1">
    <location>
        <begin position="59"/>
        <end position="77"/>
    </location>
</feature>
<dbReference type="EMBL" id="VUNL01000001">
    <property type="protein sequence ID" value="MSV23603.1"/>
    <property type="molecule type" value="Genomic_DNA"/>
</dbReference>
<dbReference type="InterPro" id="IPR010001">
    <property type="entry name" value="BofA"/>
</dbReference>
<keyword evidence="1" id="KW-0472">Membrane</keyword>
<organism evidence="2 3">
    <name type="scientific">Selenomonas montiformis</name>
    <dbReference type="NCBI Taxonomy" id="2652285"/>
    <lineage>
        <taxon>Bacteria</taxon>
        <taxon>Bacillati</taxon>
        <taxon>Bacillota</taxon>
        <taxon>Negativicutes</taxon>
        <taxon>Selenomonadales</taxon>
        <taxon>Selenomonadaceae</taxon>
        <taxon>Selenomonas</taxon>
    </lineage>
</organism>
<feature type="transmembrane region" description="Helical" evidence="1">
    <location>
        <begin position="32"/>
        <end position="52"/>
    </location>
</feature>
<evidence type="ECO:0000313" key="2">
    <source>
        <dbReference type="EMBL" id="MSV23603.1"/>
    </source>
</evidence>